<evidence type="ECO:0000313" key="3">
    <source>
        <dbReference type="Proteomes" id="UP000268162"/>
    </source>
</evidence>
<dbReference type="CDD" id="cd00067">
    <property type="entry name" value="GAL4"/>
    <property type="match status" value="1"/>
</dbReference>
<accession>A0A4Q0A2Q3</accession>
<dbReference type="PROSITE" id="PS50048">
    <property type="entry name" value="ZN2_CY6_FUNGAL_2"/>
    <property type="match status" value="1"/>
</dbReference>
<keyword evidence="3" id="KW-1185">Reference proteome</keyword>
<evidence type="ECO:0000313" key="2">
    <source>
        <dbReference type="EMBL" id="RKP40395.1"/>
    </source>
</evidence>
<feature type="domain" description="Zn(2)-C6 fungal-type" evidence="1">
    <location>
        <begin position="32"/>
        <end position="62"/>
    </location>
</feature>
<protein>
    <recommendedName>
        <fullName evidence="1">Zn(2)-C6 fungal-type domain-containing protein</fullName>
    </recommendedName>
</protein>
<name>A0A4Q0A2Q3_9FUNG</name>
<dbReference type="GO" id="GO:0000981">
    <property type="term" value="F:DNA-binding transcription factor activity, RNA polymerase II-specific"/>
    <property type="evidence" value="ECO:0007669"/>
    <property type="project" value="InterPro"/>
</dbReference>
<dbReference type="EMBL" id="ML002211">
    <property type="protein sequence ID" value="RKP40395.1"/>
    <property type="molecule type" value="Genomic_DNA"/>
</dbReference>
<evidence type="ECO:0000259" key="1">
    <source>
        <dbReference type="PROSITE" id="PS50048"/>
    </source>
</evidence>
<dbReference type="Proteomes" id="UP000268162">
    <property type="component" value="Unassembled WGS sequence"/>
</dbReference>
<dbReference type="SUPFAM" id="SSF57701">
    <property type="entry name" value="Zn2/Cys6 DNA-binding domain"/>
    <property type="match status" value="1"/>
</dbReference>
<dbReference type="InterPro" id="IPR001138">
    <property type="entry name" value="Zn2Cys6_DnaBD"/>
</dbReference>
<sequence>MHSYKIITFKLAVPAQAKPSRVVKKTQFKRRACDRCVARKTGCDGELPCLKCRSAGANNCHYSPTGSTGVVISDQGLRDGQTIYQSSAYDLPSIAQSLPTPPTLVDWFQFDGSAPSVDGLPSKAAPLVPISERLKSLTQSLRGPEGPSDMSNLDLITKELYNEQFALQIGRLNQLTRPLKSQEDTLYAPGLTRTLVAIFVLNHAHRLIRKLDRQELTPLALNYLLGFAIGVLPHGSLSPIARRNITTAYLERIYYLAMGQFEGDAALDTPYILYLASRLHVFSKTSDKYSFFVVQFREGYFSIPMYPLPISHANYSQVD</sequence>
<reference evidence="3" key="1">
    <citation type="journal article" date="2018" name="Nat. Microbiol.">
        <title>Leveraging single-cell genomics to expand the fungal tree of life.</title>
        <authorList>
            <person name="Ahrendt S.R."/>
            <person name="Quandt C.A."/>
            <person name="Ciobanu D."/>
            <person name="Clum A."/>
            <person name="Salamov A."/>
            <person name="Andreopoulos B."/>
            <person name="Cheng J.F."/>
            <person name="Woyke T."/>
            <person name="Pelin A."/>
            <person name="Henrissat B."/>
            <person name="Reynolds N.K."/>
            <person name="Benny G.L."/>
            <person name="Smith M.E."/>
            <person name="James T.Y."/>
            <person name="Grigoriev I.V."/>
        </authorList>
    </citation>
    <scope>NUCLEOTIDE SEQUENCE [LARGE SCALE GENOMIC DNA]</scope>
    <source>
        <strain evidence="3">RSA 468</strain>
    </source>
</reference>
<dbReference type="Gene3D" id="4.10.240.10">
    <property type="entry name" value="Zn(2)-C6 fungal-type DNA-binding domain"/>
    <property type="match status" value="1"/>
</dbReference>
<gene>
    <name evidence="2" type="ORF">BJ085DRAFT_32913</name>
</gene>
<organism evidence="2 3">
    <name type="scientific">Dimargaris cristalligena</name>
    <dbReference type="NCBI Taxonomy" id="215637"/>
    <lineage>
        <taxon>Eukaryota</taxon>
        <taxon>Fungi</taxon>
        <taxon>Fungi incertae sedis</taxon>
        <taxon>Zoopagomycota</taxon>
        <taxon>Kickxellomycotina</taxon>
        <taxon>Dimargaritomycetes</taxon>
        <taxon>Dimargaritales</taxon>
        <taxon>Dimargaritaceae</taxon>
        <taxon>Dimargaris</taxon>
    </lineage>
</organism>
<dbReference type="GO" id="GO:0008270">
    <property type="term" value="F:zinc ion binding"/>
    <property type="evidence" value="ECO:0007669"/>
    <property type="project" value="InterPro"/>
</dbReference>
<dbReference type="Pfam" id="PF00172">
    <property type="entry name" value="Zn_clus"/>
    <property type="match status" value="1"/>
</dbReference>
<dbReference type="SMART" id="SM00066">
    <property type="entry name" value="GAL4"/>
    <property type="match status" value="1"/>
</dbReference>
<dbReference type="InterPro" id="IPR036864">
    <property type="entry name" value="Zn2-C6_fun-type_DNA-bd_sf"/>
</dbReference>
<proteinExistence type="predicted"/>
<dbReference type="AlphaFoldDB" id="A0A4Q0A2Q3"/>